<sequence length="90" mass="9697">MKDKPRLEPTAVRLNSVGGQLKAFGQFMAVIVIEGEKMTNLLSRDVAADMGLVCRLEQVDASGDDDARIGLTKTEPVTIKLKAEGLNHCA</sequence>
<reference evidence="1" key="1">
    <citation type="journal article" date="2023" name="Mol. Biol. Evol.">
        <title>Third-Generation Sequencing Reveals the Adaptive Role of the Epigenome in Three Deep-Sea Polychaetes.</title>
        <authorList>
            <person name="Perez M."/>
            <person name="Aroh O."/>
            <person name="Sun Y."/>
            <person name="Lan Y."/>
            <person name="Juniper S.K."/>
            <person name="Young C.R."/>
            <person name="Angers B."/>
            <person name="Qian P.Y."/>
        </authorList>
    </citation>
    <scope>NUCLEOTIDE SEQUENCE</scope>
    <source>
        <strain evidence="1">R07B-5</strain>
    </source>
</reference>
<name>A0AAD9KXE1_RIDPI</name>
<gene>
    <name evidence="1" type="ORF">NP493_513g01005</name>
</gene>
<organism evidence="1 2">
    <name type="scientific">Ridgeia piscesae</name>
    <name type="common">Tubeworm</name>
    <dbReference type="NCBI Taxonomy" id="27915"/>
    <lineage>
        <taxon>Eukaryota</taxon>
        <taxon>Metazoa</taxon>
        <taxon>Spiralia</taxon>
        <taxon>Lophotrochozoa</taxon>
        <taxon>Annelida</taxon>
        <taxon>Polychaeta</taxon>
        <taxon>Sedentaria</taxon>
        <taxon>Canalipalpata</taxon>
        <taxon>Sabellida</taxon>
        <taxon>Siboglinidae</taxon>
        <taxon>Ridgeia</taxon>
    </lineage>
</organism>
<dbReference type="EMBL" id="JAODUO010000513">
    <property type="protein sequence ID" value="KAK2179114.1"/>
    <property type="molecule type" value="Genomic_DNA"/>
</dbReference>
<keyword evidence="2" id="KW-1185">Reference proteome</keyword>
<proteinExistence type="predicted"/>
<comment type="caution">
    <text evidence="1">The sequence shown here is derived from an EMBL/GenBank/DDBJ whole genome shotgun (WGS) entry which is preliminary data.</text>
</comment>
<dbReference type="Proteomes" id="UP001209878">
    <property type="component" value="Unassembled WGS sequence"/>
</dbReference>
<evidence type="ECO:0000313" key="2">
    <source>
        <dbReference type="Proteomes" id="UP001209878"/>
    </source>
</evidence>
<accession>A0AAD9KXE1</accession>
<protein>
    <submittedName>
        <fullName evidence="1">Uncharacterized protein</fullName>
    </submittedName>
</protein>
<evidence type="ECO:0000313" key="1">
    <source>
        <dbReference type="EMBL" id="KAK2179114.1"/>
    </source>
</evidence>
<dbReference type="AlphaFoldDB" id="A0AAD9KXE1"/>